<keyword evidence="2" id="KW-1185">Reference proteome</keyword>
<dbReference type="AlphaFoldDB" id="A0A8H6IIG9"/>
<protein>
    <recommendedName>
        <fullName evidence="3">Zinc-ribbon 15 domain-containing protein</fullName>
    </recommendedName>
</protein>
<dbReference type="EMBL" id="JACGCI010000003">
    <property type="protein sequence ID" value="KAF6765053.1"/>
    <property type="molecule type" value="Genomic_DNA"/>
</dbReference>
<dbReference type="OrthoDB" id="5545479at2759"/>
<comment type="caution">
    <text evidence="1">The sequence shown here is derived from an EMBL/GenBank/DDBJ whole genome shotgun (WGS) entry which is preliminary data.</text>
</comment>
<reference evidence="1 2" key="1">
    <citation type="submission" date="2020-07" db="EMBL/GenBank/DDBJ databases">
        <title>Comparative genomics of pyrophilous fungi reveals a link between fire events and developmental genes.</title>
        <authorList>
            <consortium name="DOE Joint Genome Institute"/>
            <person name="Steindorff A.S."/>
            <person name="Carver A."/>
            <person name="Calhoun S."/>
            <person name="Stillman K."/>
            <person name="Liu H."/>
            <person name="Lipzen A."/>
            <person name="Pangilinan J."/>
            <person name="Labutti K."/>
            <person name="Bruns T.D."/>
            <person name="Grigoriev I.V."/>
        </authorList>
    </citation>
    <scope>NUCLEOTIDE SEQUENCE [LARGE SCALE GENOMIC DNA]</scope>
    <source>
        <strain evidence="1 2">CBS 144469</strain>
    </source>
</reference>
<evidence type="ECO:0000313" key="1">
    <source>
        <dbReference type="EMBL" id="KAF6765053.1"/>
    </source>
</evidence>
<accession>A0A8H6IIG9</accession>
<dbReference type="Proteomes" id="UP000521943">
    <property type="component" value="Unassembled WGS sequence"/>
</dbReference>
<dbReference type="PANTHER" id="PTHR28139:SF1">
    <property type="entry name" value="UPF0768 PROTEIN YBL029C-A"/>
    <property type="match status" value="1"/>
</dbReference>
<sequence length="128" mass="14261">MFICLPILFGVQTKQKRDGDKGVLNCPRCHNGTHNGPALFSSPIFPNSDAVQFMKRTQWFELFFIPIIPVSSKRVYVCTICQWSSSNAPSTGLGVAPLPPPYTLGYVEPNRPGYRPVYITPKYSPPKA</sequence>
<organism evidence="1 2">
    <name type="scientific">Ephemerocybe angulata</name>
    <dbReference type="NCBI Taxonomy" id="980116"/>
    <lineage>
        <taxon>Eukaryota</taxon>
        <taxon>Fungi</taxon>
        <taxon>Dikarya</taxon>
        <taxon>Basidiomycota</taxon>
        <taxon>Agaricomycotina</taxon>
        <taxon>Agaricomycetes</taxon>
        <taxon>Agaricomycetidae</taxon>
        <taxon>Agaricales</taxon>
        <taxon>Agaricineae</taxon>
        <taxon>Psathyrellaceae</taxon>
        <taxon>Ephemerocybe</taxon>
    </lineage>
</organism>
<gene>
    <name evidence="1" type="ORF">DFP72DRAFT_869914</name>
</gene>
<evidence type="ECO:0000313" key="2">
    <source>
        <dbReference type="Proteomes" id="UP000521943"/>
    </source>
</evidence>
<name>A0A8H6IIG9_9AGAR</name>
<dbReference type="PANTHER" id="PTHR28139">
    <property type="entry name" value="UPF0768 PROTEIN YBL029C-A"/>
    <property type="match status" value="1"/>
</dbReference>
<proteinExistence type="predicted"/>
<evidence type="ECO:0008006" key="3">
    <source>
        <dbReference type="Google" id="ProtNLM"/>
    </source>
</evidence>